<feature type="domain" description="TadE-like" evidence="2">
    <location>
        <begin position="13"/>
        <end position="55"/>
    </location>
</feature>
<reference evidence="3 4" key="1">
    <citation type="submission" date="2015-05" db="EMBL/GenBank/DDBJ databases">
        <title>Draft genome of Burkholderia cepacia LK29.</title>
        <authorList>
            <person name="Chan X.Y."/>
        </authorList>
    </citation>
    <scope>NUCLEOTIDE SEQUENCE [LARGE SCALE GENOMIC DNA]</scope>
    <source>
        <strain evidence="3 4">LK29</strain>
    </source>
</reference>
<dbReference type="Pfam" id="PF07811">
    <property type="entry name" value="TadE"/>
    <property type="match status" value="1"/>
</dbReference>
<organism evidence="3 4">
    <name type="scientific">Burkholderia cepacia</name>
    <name type="common">Pseudomonas cepacia</name>
    <dbReference type="NCBI Taxonomy" id="292"/>
    <lineage>
        <taxon>Bacteria</taxon>
        <taxon>Pseudomonadati</taxon>
        <taxon>Pseudomonadota</taxon>
        <taxon>Betaproteobacteria</taxon>
        <taxon>Burkholderiales</taxon>
        <taxon>Burkholderiaceae</taxon>
        <taxon>Burkholderia</taxon>
        <taxon>Burkholderia cepacia complex</taxon>
    </lineage>
</organism>
<comment type="caution">
    <text evidence="3">The sequence shown here is derived from an EMBL/GenBank/DDBJ whole genome shotgun (WGS) entry which is preliminary data.</text>
</comment>
<proteinExistence type="predicted"/>
<evidence type="ECO:0000256" key="1">
    <source>
        <dbReference type="SAM" id="Phobius"/>
    </source>
</evidence>
<name>A0A0J5WFR7_BURCE</name>
<keyword evidence="1" id="KW-1133">Transmembrane helix</keyword>
<dbReference type="PATRIC" id="fig|292.27.peg.6708"/>
<dbReference type="AlphaFoldDB" id="A0A0J5WFR7"/>
<dbReference type="RefSeq" id="WP_048250391.1">
    <property type="nucleotide sequence ID" value="NZ_LDWR01000058.1"/>
</dbReference>
<evidence type="ECO:0000313" key="4">
    <source>
        <dbReference type="Proteomes" id="UP000036338"/>
    </source>
</evidence>
<accession>A0A0J5WFR7</accession>
<keyword evidence="1" id="KW-0472">Membrane</keyword>
<keyword evidence="1" id="KW-0812">Transmembrane</keyword>
<evidence type="ECO:0000259" key="2">
    <source>
        <dbReference type="Pfam" id="PF07811"/>
    </source>
</evidence>
<evidence type="ECO:0000313" key="3">
    <source>
        <dbReference type="EMBL" id="KML48061.1"/>
    </source>
</evidence>
<gene>
    <name evidence="3" type="ORF">VL15_30295</name>
</gene>
<dbReference type="Proteomes" id="UP000036338">
    <property type="component" value="Unassembled WGS sequence"/>
</dbReference>
<dbReference type="InterPro" id="IPR012495">
    <property type="entry name" value="TadE-like_dom"/>
</dbReference>
<feature type="transmembrane region" description="Helical" evidence="1">
    <location>
        <begin position="12"/>
        <end position="34"/>
    </location>
</feature>
<sequence>MTRRTTGARRARGVVSLEFVLMLPFLLMVLIGIIDTSLILCDKAVITNASREAARAGVVLRVPMLTTTQVASVAQNYMQNSLITGGTATTPAVTVTQANGTTSGTALTVTVTYTYSGMVLGSAFSALTGPVTVSATSVMLYE</sequence>
<protein>
    <submittedName>
        <fullName evidence="3">Pilus assembly protein TadE</fullName>
    </submittedName>
</protein>
<dbReference type="EMBL" id="LDWR01000058">
    <property type="protein sequence ID" value="KML48061.1"/>
    <property type="molecule type" value="Genomic_DNA"/>
</dbReference>